<sequence>MIRKACLFFYRQRLLHPNHSHRHSSAARPPPLVSRRSSSDARPLLAWTSYPVLDFVVFLSKASGCSFSDSHPPSAVDFLLLACGTAALLSLFRFAVVMLKDPEAAFRASVLFCFNPASIFYSSM</sequence>
<dbReference type="InterPro" id="IPR007315">
    <property type="entry name" value="PIG-V/Gpi18"/>
</dbReference>
<evidence type="ECO:0000256" key="1">
    <source>
        <dbReference type="SAM" id="Phobius"/>
    </source>
</evidence>
<feature type="transmembrane region" description="Helical" evidence="1">
    <location>
        <begin position="74"/>
        <end position="92"/>
    </location>
</feature>
<feature type="transmembrane region" description="Helical" evidence="1">
    <location>
        <begin position="44"/>
        <end position="62"/>
    </location>
</feature>
<name>A0AA39VHU9_ACESA</name>
<evidence type="ECO:0000313" key="3">
    <source>
        <dbReference type="Proteomes" id="UP001168877"/>
    </source>
</evidence>
<proteinExistence type="predicted"/>
<protein>
    <recommendedName>
        <fullName evidence="4">GPI mannosyltransferase 2</fullName>
    </recommendedName>
</protein>
<dbReference type="GO" id="GO:0006506">
    <property type="term" value="P:GPI anchor biosynthetic process"/>
    <property type="evidence" value="ECO:0007669"/>
    <property type="project" value="InterPro"/>
</dbReference>
<comment type="caution">
    <text evidence="2">The sequence shown here is derived from an EMBL/GenBank/DDBJ whole genome shotgun (WGS) entry which is preliminary data.</text>
</comment>
<gene>
    <name evidence="2" type="ORF">LWI29_019153</name>
</gene>
<keyword evidence="1" id="KW-1133">Transmembrane helix</keyword>
<evidence type="ECO:0000313" key="2">
    <source>
        <dbReference type="EMBL" id="KAK0578968.1"/>
    </source>
</evidence>
<dbReference type="GO" id="GO:0004376">
    <property type="term" value="F:GPI mannosyltransferase activity"/>
    <property type="evidence" value="ECO:0007669"/>
    <property type="project" value="InterPro"/>
</dbReference>
<reference evidence="2" key="2">
    <citation type="submission" date="2023-06" db="EMBL/GenBank/DDBJ databases">
        <authorList>
            <person name="Swenson N.G."/>
            <person name="Wegrzyn J.L."/>
            <person name="Mcevoy S.L."/>
        </authorList>
    </citation>
    <scope>NUCLEOTIDE SEQUENCE</scope>
    <source>
        <strain evidence="2">NS2018</strain>
        <tissue evidence="2">Leaf</tissue>
    </source>
</reference>
<dbReference type="GO" id="GO:0016020">
    <property type="term" value="C:membrane"/>
    <property type="evidence" value="ECO:0007669"/>
    <property type="project" value="GOC"/>
</dbReference>
<dbReference type="GO" id="GO:0000009">
    <property type="term" value="F:alpha-1,6-mannosyltransferase activity"/>
    <property type="evidence" value="ECO:0007669"/>
    <property type="project" value="InterPro"/>
</dbReference>
<dbReference type="Pfam" id="PF04188">
    <property type="entry name" value="Mannosyl_trans2"/>
    <property type="match status" value="1"/>
</dbReference>
<organism evidence="2 3">
    <name type="scientific">Acer saccharum</name>
    <name type="common">Sugar maple</name>
    <dbReference type="NCBI Taxonomy" id="4024"/>
    <lineage>
        <taxon>Eukaryota</taxon>
        <taxon>Viridiplantae</taxon>
        <taxon>Streptophyta</taxon>
        <taxon>Embryophyta</taxon>
        <taxon>Tracheophyta</taxon>
        <taxon>Spermatophyta</taxon>
        <taxon>Magnoliopsida</taxon>
        <taxon>eudicotyledons</taxon>
        <taxon>Gunneridae</taxon>
        <taxon>Pentapetalae</taxon>
        <taxon>rosids</taxon>
        <taxon>malvids</taxon>
        <taxon>Sapindales</taxon>
        <taxon>Sapindaceae</taxon>
        <taxon>Hippocastanoideae</taxon>
        <taxon>Acereae</taxon>
        <taxon>Acer</taxon>
    </lineage>
</organism>
<dbReference type="EMBL" id="JAUESC010000385">
    <property type="protein sequence ID" value="KAK0578968.1"/>
    <property type="molecule type" value="Genomic_DNA"/>
</dbReference>
<accession>A0AA39VHU9</accession>
<dbReference type="AlphaFoldDB" id="A0AA39VHU9"/>
<dbReference type="Proteomes" id="UP001168877">
    <property type="component" value="Unassembled WGS sequence"/>
</dbReference>
<keyword evidence="1" id="KW-0472">Membrane</keyword>
<keyword evidence="3" id="KW-1185">Reference proteome</keyword>
<evidence type="ECO:0008006" key="4">
    <source>
        <dbReference type="Google" id="ProtNLM"/>
    </source>
</evidence>
<reference evidence="2" key="1">
    <citation type="journal article" date="2022" name="Plant J.">
        <title>Strategies of tolerance reflected in two North American maple genomes.</title>
        <authorList>
            <person name="McEvoy S.L."/>
            <person name="Sezen U.U."/>
            <person name="Trouern-Trend A."/>
            <person name="McMahon S.M."/>
            <person name="Schaberg P.G."/>
            <person name="Yang J."/>
            <person name="Wegrzyn J.L."/>
            <person name="Swenson N.G."/>
        </authorList>
    </citation>
    <scope>NUCLEOTIDE SEQUENCE</scope>
    <source>
        <strain evidence="2">NS2018</strain>
    </source>
</reference>
<keyword evidence="1" id="KW-0812">Transmembrane</keyword>